<name>A0A1T2XAF5_9BACL</name>
<proteinExistence type="predicted"/>
<dbReference type="RefSeq" id="WP_078499930.1">
    <property type="nucleotide sequence ID" value="NZ_MSZX01000006.1"/>
</dbReference>
<dbReference type="SUPFAM" id="SSF53474">
    <property type="entry name" value="alpha/beta-Hydrolases"/>
    <property type="match status" value="1"/>
</dbReference>
<dbReference type="PANTHER" id="PTHR43798">
    <property type="entry name" value="MONOACYLGLYCEROL LIPASE"/>
    <property type="match status" value="1"/>
</dbReference>
<dbReference type="OrthoDB" id="5513277at2"/>
<dbReference type="PRINTS" id="PR00111">
    <property type="entry name" value="ABHYDROLASE"/>
</dbReference>
<dbReference type="Pfam" id="PF00561">
    <property type="entry name" value="Abhydrolase_1"/>
    <property type="match status" value="1"/>
</dbReference>
<accession>A0A1T2XAF5</accession>
<dbReference type="AlphaFoldDB" id="A0A1T2XAF5"/>
<sequence>MRSIFRNQEAELAYERCYEESLTLFELAYSSCYVKTSFGDTHVVCFGDRNKKPLMLLHGMTMSSTMWYPNVKHWVQDRCVYAIDVMGDFGRSKPAGVMKSRREARQWLLEVLDGLSYPQVDLAGHSMGGFLSLNFALAYPELVSRLMLYAPAGTFHRVSFQFFTKIYPALLFHTENRIDRAFQWFSASGAPLLPVFRSQVIAGYRNAKPLLRVTPTVFSSEEFENFRTPTLLLVGDQEVIYPAKRAIANAQEMIPHVKGHLITGASHALTIENADIINTITLDFLKQHDTANRLP</sequence>
<evidence type="ECO:0000259" key="1">
    <source>
        <dbReference type="Pfam" id="PF00561"/>
    </source>
</evidence>
<dbReference type="EMBL" id="MSZX01000006">
    <property type="protein sequence ID" value="OPA76879.1"/>
    <property type="molecule type" value="Genomic_DNA"/>
</dbReference>
<dbReference type="STRING" id="1324314.BVG16_17160"/>
<dbReference type="Gene3D" id="3.40.50.1820">
    <property type="entry name" value="alpha/beta hydrolase"/>
    <property type="match status" value="1"/>
</dbReference>
<keyword evidence="3" id="KW-1185">Reference proteome</keyword>
<gene>
    <name evidence="2" type="ORF">BVG16_17160</name>
</gene>
<dbReference type="InterPro" id="IPR000073">
    <property type="entry name" value="AB_hydrolase_1"/>
</dbReference>
<comment type="caution">
    <text evidence="2">The sequence shown here is derived from an EMBL/GenBank/DDBJ whole genome shotgun (WGS) entry which is preliminary data.</text>
</comment>
<evidence type="ECO:0000313" key="3">
    <source>
        <dbReference type="Proteomes" id="UP000190188"/>
    </source>
</evidence>
<feature type="domain" description="AB hydrolase-1" evidence="1">
    <location>
        <begin position="52"/>
        <end position="273"/>
    </location>
</feature>
<dbReference type="InterPro" id="IPR050266">
    <property type="entry name" value="AB_hydrolase_sf"/>
</dbReference>
<evidence type="ECO:0000313" key="2">
    <source>
        <dbReference type="EMBL" id="OPA76879.1"/>
    </source>
</evidence>
<organism evidence="2 3">
    <name type="scientific">Paenibacillus selenitireducens</name>
    <dbReference type="NCBI Taxonomy" id="1324314"/>
    <lineage>
        <taxon>Bacteria</taxon>
        <taxon>Bacillati</taxon>
        <taxon>Bacillota</taxon>
        <taxon>Bacilli</taxon>
        <taxon>Bacillales</taxon>
        <taxon>Paenibacillaceae</taxon>
        <taxon>Paenibacillus</taxon>
    </lineage>
</organism>
<dbReference type="Proteomes" id="UP000190188">
    <property type="component" value="Unassembled WGS sequence"/>
</dbReference>
<protein>
    <recommendedName>
        <fullName evidence="1">AB hydrolase-1 domain-containing protein</fullName>
    </recommendedName>
</protein>
<reference evidence="2 3" key="1">
    <citation type="submission" date="2017-01" db="EMBL/GenBank/DDBJ databases">
        <title>Genome analysis of Paenibacillus selenitrireducens ES3-24.</title>
        <authorList>
            <person name="Xu D."/>
            <person name="Yao R."/>
            <person name="Zheng S."/>
        </authorList>
    </citation>
    <scope>NUCLEOTIDE SEQUENCE [LARGE SCALE GENOMIC DNA]</scope>
    <source>
        <strain evidence="2 3">ES3-24</strain>
    </source>
</reference>
<dbReference type="InterPro" id="IPR029058">
    <property type="entry name" value="AB_hydrolase_fold"/>
</dbReference>